<reference evidence="2 3" key="1">
    <citation type="submission" date="2018-08" db="EMBL/GenBank/DDBJ databases">
        <title>Streptomyces NEAU-D10 sp. nov., a novel Actinomycete isolated from soil.</title>
        <authorList>
            <person name="Jin L."/>
        </authorList>
    </citation>
    <scope>NUCLEOTIDE SEQUENCE [LARGE SCALE GENOMIC DNA]</scope>
    <source>
        <strain evidence="2 3">NEAU-D10</strain>
    </source>
</reference>
<dbReference type="OrthoDB" id="4320909at2"/>
<keyword evidence="3" id="KW-1185">Reference proteome</keyword>
<dbReference type="EMBL" id="QUAC01000055">
    <property type="protein sequence ID" value="REK90784.1"/>
    <property type="molecule type" value="Genomic_DNA"/>
</dbReference>
<organism evidence="2 3">
    <name type="scientific">Streptomyces inhibens</name>
    <dbReference type="NCBI Taxonomy" id="2293571"/>
    <lineage>
        <taxon>Bacteria</taxon>
        <taxon>Bacillati</taxon>
        <taxon>Actinomycetota</taxon>
        <taxon>Actinomycetes</taxon>
        <taxon>Kitasatosporales</taxon>
        <taxon>Streptomycetaceae</taxon>
        <taxon>Streptomyces</taxon>
    </lineage>
</organism>
<feature type="compositionally biased region" description="Acidic residues" evidence="1">
    <location>
        <begin position="107"/>
        <end position="118"/>
    </location>
</feature>
<protein>
    <submittedName>
        <fullName evidence="2">Uncharacterized protein</fullName>
    </submittedName>
</protein>
<name>A0A371Q7U8_STRIH</name>
<proteinExistence type="predicted"/>
<dbReference type="Proteomes" id="UP000262477">
    <property type="component" value="Unassembled WGS sequence"/>
</dbReference>
<dbReference type="RefSeq" id="WP_128504979.1">
    <property type="nucleotide sequence ID" value="NZ_QUAC01000055.1"/>
</dbReference>
<evidence type="ECO:0000256" key="1">
    <source>
        <dbReference type="SAM" id="MobiDB-lite"/>
    </source>
</evidence>
<gene>
    <name evidence="2" type="ORF">DY245_07985</name>
</gene>
<dbReference type="AlphaFoldDB" id="A0A371Q7U8"/>
<evidence type="ECO:0000313" key="2">
    <source>
        <dbReference type="EMBL" id="REK90784.1"/>
    </source>
</evidence>
<evidence type="ECO:0000313" key="3">
    <source>
        <dbReference type="Proteomes" id="UP000262477"/>
    </source>
</evidence>
<sequence>MTYDPDHPRLPGSPLRLLPWETPSGHPCFLSTDNSGGYLSRKADEMEAEQMRDAAAVIADAEDVLNEPTAGPLTLRVTLKQTTRALVDVVRIADSRGGRLPVAAAPDDSDDEDEDEEE</sequence>
<comment type="caution">
    <text evidence="2">The sequence shown here is derived from an EMBL/GenBank/DDBJ whole genome shotgun (WGS) entry which is preliminary data.</text>
</comment>
<accession>A0A371Q7U8</accession>
<feature type="region of interest" description="Disordered" evidence="1">
    <location>
        <begin position="96"/>
        <end position="118"/>
    </location>
</feature>